<gene>
    <name evidence="3" type="ORF">ACFOGJ_27655</name>
</gene>
<comment type="caution">
    <text evidence="3">The sequence shown here is derived from an EMBL/GenBank/DDBJ whole genome shotgun (WGS) entry which is preliminary data.</text>
</comment>
<name>A0ABV7L9B1_9PROT</name>
<dbReference type="Pfam" id="PF00188">
    <property type="entry name" value="CAP"/>
    <property type="match status" value="1"/>
</dbReference>
<keyword evidence="4" id="KW-1185">Reference proteome</keyword>
<dbReference type="Gene3D" id="3.40.33.10">
    <property type="entry name" value="CAP"/>
    <property type="match status" value="1"/>
</dbReference>
<evidence type="ECO:0000313" key="3">
    <source>
        <dbReference type="EMBL" id="MFC3231054.1"/>
    </source>
</evidence>
<feature type="domain" description="SCP" evidence="2">
    <location>
        <begin position="31"/>
        <end position="156"/>
    </location>
</feature>
<evidence type="ECO:0000259" key="2">
    <source>
        <dbReference type="Pfam" id="PF00188"/>
    </source>
</evidence>
<dbReference type="SUPFAM" id="SSF55797">
    <property type="entry name" value="PR-1-like"/>
    <property type="match status" value="1"/>
</dbReference>
<organism evidence="3 4">
    <name type="scientific">Marinibaculum pumilum</name>
    <dbReference type="NCBI Taxonomy" id="1766165"/>
    <lineage>
        <taxon>Bacteria</taxon>
        <taxon>Pseudomonadati</taxon>
        <taxon>Pseudomonadota</taxon>
        <taxon>Alphaproteobacteria</taxon>
        <taxon>Rhodospirillales</taxon>
        <taxon>Rhodospirillaceae</taxon>
        <taxon>Marinibaculum</taxon>
    </lineage>
</organism>
<dbReference type="InterPro" id="IPR035940">
    <property type="entry name" value="CAP_sf"/>
</dbReference>
<evidence type="ECO:0000313" key="4">
    <source>
        <dbReference type="Proteomes" id="UP001595528"/>
    </source>
</evidence>
<dbReference type="Proteomes" id="UP001595528">
    <property type="component" value="Unassembled WGS sequence"/>
</dbReference>
<reference evidence="4" key="1">
    <citation type="journal article" date="2019" name="Int. J. Syst. Evol. Microbiol.">
        <title>The Global Catalogue of Microorganisms (GCM) 10K type strain sequencing project: providing services to taxonomists for standard genome sequencing and annotation.</title>
        <authorList>
            <consortium name="The Broad Institute Genomics Platform"/>
            <consortium name="The Broad Institute Genome Sequencing Center for Infectious Disease"/>
            <person name="Wu L."/>
            <person name="Ma J."/>
        </authorList>
    </citation>
    <scope>NUCLEOTIDE SEQUENCE [LARGE SCALE GENOMIC DNA]</scope>
    <source>
        <strain evidence="4">KCTC 42964</strain>
    </source>
</reference>
<dbReference type="PANTHER" id="PTHR31157">
    <property type="entry name" value="SCP DOMAIN-CONTAINING PROTEIN"/>
    <property type="match status" value="1"/>
</dbReference>
<dbReference type="PANTHER" id="PTHR31157:SF1">
    <property type="entry name" value="SCP DOMAIN-CONTAINING PROTEIN"/>
    <property type="match status" value="1"/>
</dbReference>
<protein>
    <submittedName>
        <fullName evidence="3">CAP domain-containing protein</fullName>
    </submittedName>
</protein>
<dbReference type="CDD" id="cd05379">
    <property type="entry name" value="CAP_bacterial"/>
    <property type="match status" value="1"/>
</dbReference>
<dbReference type="RefSeq" id="WP_379906521.1">
    <property type="nucleotide sequence ID" value="NZ_JBHRTR010000054.1"/>
</dbReference>
<proteinExistence type="predicted"/>
<sequence length="269" mass="27136">MRALLSLLLALALWPAIAATAGAAPLAEQALAAVNADRQAAGLPPLALSERLNRTAQVHADDMASRNYFDHASPEGETAKERFLAAGGSPWLAVAENLAHCQGCAGEVGAARIARLQAGWMASTDHRRNLLGAAFERFGFGIARDGADGLYAVQVFAGPGAPLDSGVGGGETPAQAVPPAVAADLVADRIGTARRAVGRTPLAASEVLAETAMALLPAGGAPLALPADSIAALPAAARGDWARIVVLGAACGACGRAVTDADLRAFAER</sequence>
<accession>A0ABV7L9B1</accession>
<keyword evidence="1" id="KW-0732">Signal</keyword>
<dbReference type="InterPro" id="IPR014044">
    <property type="entry name" value="CAP_dom"/>
</dbReference>
<feature type="non-terminal residue" evidence="3">
    <location>
        <position position="269"/>
    </location>
</feature>
<feature type="signal peptide" evidence="1">
    <location>
        <begin position="1"/>
        <end position="18"/>
    </location>
</feature>
<dbReference type="EMBL" id="JBHRTR010000054">
    <property type="protein sequence ID" value="MFC3231054.1"/>
    <property type="molecule type" value="Genomic_DNA"/>
</dbReference>
<feature type="chain" id="PRO_5045926818" evidence="1">
    <location>
        <begin position="19"/>
        <end position="269"/>
    </location>
</feature>
<evidence type="ECO:0000256" key="1">
    <source>
        <dbReference type="SAM" id="SignalP"/>
    </source>
</evidence>